<evidence type="ECO:0000256" key="3">
    <source>
        <dbReference type="SAM" id="Phobius"/>
    </source>
</evidence>
<dbReference type="AlphaFoldDB" id="A0A3G3MGU3"/>
<evidence type="ECO:0008006" key="5">
    <source>
        <dbReference type="Google" id="ProtNLM"/>
    </source>
</evidence>
<feature type="transmembrane region" description="Helical" evidence="3">
    <location>
        <begin position="144"/>
        <end position="163"/>
    </location>
</feature>
<keyword evidence="2 4" id="KW-0934">Plastid</keyword>
<dbReference type="GO" id="GO:0009536">
    <property type="term" value="C:plastid"/>
    <property type="evidence" value="ECO:0007669"/>
    <property type="project" value="UniProtKB-SubCell"/>
</dbReference>
<feature type="transmembrane region" description="Helical" evidence="3">
    <location>
        <begin position="67"/>
        <end position="90"/>
    </location>
</feature>
<evidence type="ECO:0000313" key="4">
    <source>
        <dbReference type="EMBL" id="AYR06054.1"/>
    </source>
</evidence>
<dbReference type="EMBL" id="MH281628">
    <property type="protein sequence ID" value="AYR06054.1"/>
    <property type="molecule type" value="Genomic_DNA"/>
</dbReference>
<dbReference type="PANTHER" id="PTHR34214:SF3">
    <property type="entry name" value="PROTEIN CONSERVED IN THE GREEN LINEAGE AND DIATOMS 27, CHLOROPLASTIC"/>
    <property type="match status" value="1"/>
</dbReference>
<keyword evidence="3" id="KW-1133">Transmembrane helix</keyword>
<comment type="subcellular location">
    <subcellularLocation>
        <location evidence="1">Plastid</location>
    </subcellularLocation>
</comment>
<protein>
    <recommendedName>
        <fullName evidence="5">Ycf36</fullName>
    </recommendedName>
</protein>
<sequence>MNVSDKMCPVPFDQQPINEFYALKNSYFFAFFGKNFNRYVYAFFTISCFLLVSLTSLVLYIKEYTWSRGLVVIFISITAIIILILVRLYLGWSYVIHRLLSATIFYEESGWHDGQIWVKTPEMLIKDRLIAGYYIKPFLKTIRYAVLLVTTFNILGLILYSLLY</sequence>
<geneLocation type="plastid" evidence="4"/>
<accession>A0A3G3MGU3</accession>
<evidence type="ECO:0000256" key="1">
    <source>
        <dbReference type="ARBA" id="ARBA00004474"/>
    </source>
</evidence>
<keyword evidence="3" id="KW-0472">Membrane</keyword>
<proteinExistence type="predicted"/>
<dbReference type="RefSeq" id="YP_009541845.1">
    <property type="nucleotide sequence ID" value="NC_039978.1"/>
</dbReference>
<keyword evidence="3" id="KW-0812">Transmembrane</keyword>
<feature type="transmembrane region" description="Helical" evidence="3">
    <location>
        <begin position="39"/>
        <end position="61"/>
    </location>
</feature>
<organism evidence="4">
    <name type="scientific">Neogoniolithon spectabile</name>
    <dbReference type="NCBI Taxonomy" id="231755"/>
    <lineage>
        <taxon>Eukaryota</taxon>
        <taxon>Rhodophyta</taxon>
        <taxon>Florideophyceae</taxon>
        <taxon>Corallinophycidae</taxon>
        <taxon>Corallinales</taxon>
        <taxon>Spongitidaceae</taxon>
        <taxon>Neogoniolithoideae</taxon>
        <taxon>Neogoniolithon</taxon>
    </lineage>
</organism>
<dbReference type="Pfam" id="PF06799">
    <property type="entry name" value="CGLD27-like"/>
    <property type="match status" value="1"/>
</dbReference>
<gene>
    <name evidence="4" type="primary">ycf36</name>
</gene>
<evidence type="ECO:0000256" key="2">
    <source>
        <dbReference type="ARBA" id="ARBA00022640"/>
    </source>
</evidence>
<reference evidence="4" key="1">
    <citation type="journal article" date="2018" name="Genome Biol. Evol.">
        <title>Mitochondrial and Plastid Genomes from Coralline Red Algae Provide Insights into the Incongruent Evolutionary Histories of Organelles.</title>
        <authorList>
            <person name="Lee J."/>
            <person name="Song H.J."/>
            <person name="In Park S."/>
            <person name="Lee Y.M."/>
            <person name="Jeong S.Y."/>
            <person name="Oh Cho T."/>
            <person name="Kim J.H."/>
            <person name="Choi H.G."/>
            <person name="Choi C.G."/>
            <person name="Nelson W.A."/>
            <person name="Fredericq S."/>
            <person name="Bhattacharya D."/>
            <person name="Su Yoon H."/>
        </authorList>
    </citation>
    <scope>NUCLEOTIDE SEQUENCE</scope>
</reference>
<dbReference type="GeneID" id="38463620"/>
<dbReference type="InterPro" id="IPR009631">
    <property type="entry name" value="CGLD27-like"/>
</dbReference>
<dbReference type="PANTHER" id="PTHR34214">
    <property type="match status" value="1"/>
</dbReference>
<name>A0A3G3MGU3_9FLOR</name>